<evidence type="ECO:0000259" key="2">
    <source>
        <dbReference type="Pfam" id="PF14432"/>
    </source>
</evidence>
<evidence type="ECO:0000313" key="4">
    <source>
        <dbReference type="Proteomes" id="UP000734854"/>
    </source>
</evidence>
<organism evidence="3 4">
    <name type="scientific">Zingiber officinale</name>
    <name type="common">Ginger</name>
    <name type="synonym">Amomum zingiber</name>
    <dbReference type="NCBI Taxonomy" id="94328"/>
    <lineage>
        <taxon>Eukaryota</taxon>
        <taxon>Viridiplantae</taxon>
        <taxon>Streptophyta</taxon>
        <taxon>Embryophyta</taxon>
        <taxon>Tracheophyta</taxon>
        <taxon>Spermatophyta</taxon>
        <taxon>Magnoliopsida</taxon>
        <taxon>Liliopsida</taxon>
        <taxon>Zingiberales</taxon>
        <taxon>Zingiberaceae</taxon>
        <taxon>Zingiber</taxon>
    </lineage>
</organism>
<dbReference type="Pfam" id="PF20431">
    <property type="entry name" value="E_motif"/>
    <property type="match status" value="1"/>
</dbReference>
<gene>
    <name evidence="3" type="ORF">ZIOFF_022392</name>
</gene>
<dbReference type="Pfam" id="PF01535">
    <property type="entry name" value="PPR"/>
    <property type="match status" value="1"/>
</dbReference>
<evidence type="ECO:0000256" key="1">
    <source>
        <dbReference type="ARBA" id="ARBA00022737"/>
    </source>
</evidence>
<dbReference type="PANTHER" id="PTHR47926:SF517">
    <property type="entry name" value="TETRATRICOPEPTIDE REPEAT-LIKE SUPERFAMILY PROTEIN"/>
    <property type="match status" value="1"/>
</dbReference>
<comment type="caution">
    <text evidence="3">The sequence shown here is derived from an EMBL/GenBank/DDBJ whole genome shotgun (WGS) entry which is preliminary data.</text>
</comment>
<keyword evidence="4" id="KW-1185">Reference proteome</keyword>
<dbReference type="GO" id="GO:0008270">
    <property type="term" value="F:zinc ion binding"/>
    <property type="evidence" value="ECO:0007669"/>
    <property type="project" value="InterPro"/>
</dbReference>
<evidence type="ECO:0000313" key="3">
    <source>
        <dbReference type="EMBL" id="KAG6518906.1"/>
    </source>
</evidence>
<dbReference type="FunFam" id="1.25.40.10:FF:000288">
    <property type="entry name" value="Pentatricopeptide repeat-containing protein At4g02750"/>
    <property type="match status" value="1"/>
</dbReference>
<accession>A0A8J5H1H1</accession>
<dbReference type="GO" id="GO:0003723">
    <property type="term" value="F:RNA binding"/>
    <property type="evidence" value="ECO:0007669"/>
    <property type="project" value="InterPro"/>
</dbReference>
<dbReference type="Pfam" id="PF14432">
    <property type="entry name" value="DYW_deaminase"/>
    <property type="match status" value="1"/>
</dbReference>
<dbReference type="EMBL" id="JACMSC010000006">
    <property type="protein sequence ID" value="KAG6518906.1"/>
    <property type="molecule type" value="Genomic_DNA"/>
</dbReference>
<feature type="domain" description="DYW" evidence="2">
    <location>
        <begin position="188"/>
        <end position="280"/>
    </location>
</feature>
<dbReference type="InterPro" id="IPR046960">
    <property type="entry name" value="PPR_At4g14850-like_plant"/>
</dbReference>
<dbReference type="Proteomes" id="UP000734854">
    <property type="component" value="Unassembled WGS sequence"/>
</dbReference>
<keyword evidence="1" id="KW-0677">Repeat</keyword>
<reference evidence="3 4" key="1">
    <citation type="submission" date="2020-08" db="EMBL/GenBank/DDBJ databases">
        <title>Plant Genome Project.</title>
        <authorList>
            <person name="Zhang R.-G."/>
        </authorList>
    </citation>
    <scope>NUCLEOTIDE SEQUENCE [LARGE SCALE GENOMIC DNA]</scope>
    <source>
        <tissue evidence="3">Rhizome</tissue>
    </source>
</reference>
<dbReference type="Gene3D" id="1.25.40.10">
    <property type="entry name" value="Tetratricopeptide repeat domain"/>
    <property type="match status" value="1"/>
</dbReference>
<dbReference type="GO" id="GO:0009451">
    <property type="term" value="P:RNA modification"/>
    <property type="evidence" value="ECO:0007669"/>
    <property type="project" value="InterPro"/>
</dbReference>
<dbReference type="PANTHER" id="PTHR47926">
    <property type="entry name" value="PENTATRICOPEPTIDE REPEAT-CONTAINING PROTEIN"/>
    <property type="match status" value="1"/>
</dbReference>
<dbReference type="InterPro" id="IPR011990">
    <property type="entry name" value="TPR-like_helical_dom_sf"/>
</dbReference>
<dbReference type="InterPro" id="IPR002885">
    <property type="entry name" value="PPR_rpt"/>
</dbReference>
<proteinExistence type="predicted"/>
<dbReference type="InterPro" id="IPR046848">
    <property type="entry name" value="E_motif"/>
</dbReference>
<dbReference type="SUPFAM" id="SSF48452">
    <property type="entry name" value="TPR-like"/>
    <property type="match status" value="1"/>
</dbReference>
<dbReference type="AlphaFoldDB" id="A0A8J5H1H1"/>
<protein>
    <recommendedName>
        <fullName evidence="2">DYW domain-containing protein</fullName>
    </recommendedName>
</protein>
<name>A0A8J5H1H1_ZINOF</name>
<dbReference type="PROSITE" id="PS51257">
    <property type="entry name" value="PROKAR_LIPOPROTEIN"/>
    <property type="match status" value="1"/>
</dbReference>
<dbReference type="InterPro" id="IPR032867">
    <property type="entry name" value="DYW_dom"/>
</dbReference>
<sequence length="353" mass="38986">MLGAGARPDYVTFIGLIFACSHAGLVESGRVHFESMEKVYGITPGPEHYSCMVDLLGRCGRVEEAVELLGRMDGEPDATMWKSLLAACRVHRNIPLAERAAERLFKLAPEDAVPYVMLANVYTAAGRWLDVARVRSLMRARGVIKEPGWSWMEEGGAVHAFKAGDRDHAQAKEIFAKVREMMQRIKEGYTADTGFALHHEEEEGKAEELAVHSERLAVAFGLINSASHGKPIRVYKNLRVCDDCHTALKLIAKVYDKVIILRDANCFHHMRDGICSCGDYCFVAYSPLKSSGYRDDNPQTEGGIYPSVLGLESLPSAKIKLCRGISSDQEEGEIGEIEGCRSSYPLRQDCASA</sequence>
<dbReference type="NCBIfam" id="TIGR00756">
    <property type="entry name" value="PPR"/>
    <property type="match status" value="1"/>
</dbReference>